<feature type="region of interest" description="Disordered" evidence="2">
    <location>
        <begin position="256"/>
        <end position="301"/>
    </location>
</feature>
<evidence type="ECO:0000259" key="3">
    <source>
        <dbReference type="PROSITE" id="PS51898"/>
    </source>
</evidence>
<dbReference type="Gene3D" id="1.10.443.10">
    <property type="entry name" value="Intergrase catalytic core"/>
    <property type="match status" value="1"/>
</dbReference>
<dbReference type="RefSeq" id="WP_214173203.1">
    <property type="nucleotide sequence ID" value="NZ_JAHCVJ010000012.1"/>
</dbReference>
<keyword evidence="5" id="KW-1185">Reference proteome</keyword>
<dbReference type="Pfam" id="PF00589">
    <property type="entry name" value="Phage_integrase"/>
    <property type="match status" value="1"/>
</dbReference>
<dbReference type="EMBL" id="JAHCVJ010000012">
    <property type="protein sequence ID" value="MBT0666429.1"/>
    <property type="molecule type" value="Genomic_DNA"/>
</dbReference>
<feature type="domain" description="Tyr recombinase" evidence="3">
    <location>
        <begin position="190"/>
        <end position="406"/>
    </location>
</feature>
<dbReference type="PROSITE" id="PS51898">
    <property type="entry name" value="TYR_RECOMBINASE"/>
    <property type="match status" value="1"/>
</dbReference>
<accession>A0AAW4LEJ5</accession>
<dbReference type="InterPro" id="IPR011010">
    <property type="entry name" value="DNA_brk_join_enz"/>
</dbReference>
<feature type="region of interest" description="Disordered" evidence="2">
    <location>
        <begin position="404"/>
        <end position="456"/>
    </location>
</feature>
<dbReference type="AlphaFoldDB" id="A0AAW4LEJ5"/>
<feature type="compositionally biased region" description="Polar residues" evidence="2">
    <location>
        <begin position="257"/>
        <end position="269"/>
    </location>
</feature>
<dbReference type="InterPro" id="IPR050090">
    <property type="entry name" value="Tyrosine_recombinase_XerCD"/>
</dbReference>
<comment type="caution">
    <text evidence="4">The sequence shown here is derived from an EMBL/GenBank/DDBJ whole genome shotgun (WGS) entry which is preliminary data.</text>
</comment>
<evidence type="ECO:0000313" key="5">
    <source>
        <dbReference type="Proteomes" id="UP000811899"/>
    </source>
</evidence>
<evidence type="ECO:0000256" key="2">
    <source>
        <dbReference type="SAM" id="MobiDB-lite"/>
    </source>
</evidence>
<dbReference type="PANTHER" id="PTHR30349">
    <property type="entry name" value="PHAGE INTEGRASE-RELATED"/>
    <property type="match status" value="1"/>
</dbReference>
<evidence type="ECO:0000313" key="4">
    <source>
        <dbReference type="EMBL" id="MBT0666429.1"/>
    </source>
</evidence>
<feature type="compositionally biased region" description="Basic residues" evidence="2">
    <location>
        <begin position="277"/>
        <end position="289"/>
    </location>
</feature>
<feature type="compositionally biased region" description="Basic residues" evidence="2">
    <location>
        <begin position="447"/>
        <end position="456"/>
    </location>
</feature>
<dbReference type="PANTHER" id="PTHR30349:SF64">
    <property type="entry name" value="PROPHAGE INTEGRASE INTD-RELATED"/>
    <property type="match status" value="1"/>
</dbReference>
<dbReference type="GO" id="GO:0003677">
    <property type="term" value="F:DNA binding"/>
    <property type="evidence" value="ECO:0007669"/>
    <property type="project" value="InterPro"/>
</dbReference>
<dbReference type="Proteomes" id="UP000811899">
    <property type="component" value="Unassembled WGS sequence"/>
</dbReference>
<keyword evidence="1" id="KW-0233">DNA recombination</keyword>
<name>A0AAW4LEJ5_9BACT</name>
<protein>
    <submittedName>
        <fullName evidence="4">Tyrosine-type recombinase/integrase</fullName>
    </submittedName>
</protein>
<evidence type="ECO:0000256" key="1">
    <source>
        <dbReference type="ARBA" id="ARBA00023172"/>
    </source>
</evidence>
<dbReference type="SUPFAM" id="SSF56349">
    <property type="entry name" value="DNA breaking-rejoining enzymes"/>
    <property type="match status" value="1"/>
</dbReference>
<organism evidence="4 5">
    <name type="scientific">Geoanaerobacter pelophilus</name>
    <dbReference type="NCBI Taxonomy" id="60036"/>
    <lineage>
        <taxon>Bacteria</taxon>
        <taxon>Pseudomonadati</taxon>
        <taxon>Thermodesulfobacteriota</taxon>
        <taxon>Desulfuromonadia</taxon>
        <taxon>Geobacterales</taxon>
        <taxon>Geobacteraceae</taxon>
        <taxon>Geoanaerobacter</taxon>
    </lineage>
</organism>
<sequence>MCLNYANHVARYKYYLSGKQVRKNLHTSSKRMAEEKMRMVESALFRDEDIPLPTRTPLAAILGEYVDYLRLTKKRNNANKIIQYLREAFGPLCPGLEVQNPKISRKAQIYPEREERVRLEVPFLEQLTTADVARCRDNYLKSKGVSNNTANHLRQVVVRFINWAMTERGVRFPGGINPAAKVPMLDVERTEIIFLDLEEIEEQLEELKGYPQLRVMVAVLIFAGLRREEVLWLRTGDIDLTAGRYGMVRVYTKSDVSKGSNGLQPSSGKATRLDRKQSRRQARSQKKAKKDSWQPKTSDHRAIPVSRRLREILASYAPPPSDGNWFFPSPHGTRWDQDNFSRDLAAANAENGLPWTCLDYRHTFGSQLAMKGESLQKISALMGNSPEICHRHYVHLMPASMADSVEFPEPGSSPAGPAADDPSQQSPTGRGGDCDCLPQDESDRPKRPQLRLVHSR</sequence>
<feature type="compositionally biased region" description="Basic and acidic residues" evidence="2">
    <location>
        <begin position="290"/>
        <end position="301"/>
    </location>
</feature>
<dbReference type="InterPro" id="IPR013762">
    <property type="entry name" value="Integrase-like_cat_sf"/>
</dbReference>
<proteinExistence type="predicted"/>
<dbReference type="GO" id="GO:0015074">
    <property type="term" value="P:DNA integration"/>
    <property type="evidence" value="ECO:0007669"/>
    <property type="project" value="InterPro"/>
</dbReference>
<dbReference type="GO" id="GO:0006310">
    <property type="term" value="P:DNA recombination"/>
    <property type="evidence" value="ECO:0007669"/>
    <property type="project" value="UniProtKB-KW"/>
</dbReference>
<gene>
    <name evidence="4" type="ORF">KI809_19140</name>
</gene>
<feature type="compositionally biased region" description="Low complexity" evidence="2">
    <location>
        <begin position="410"/>
        <end position="423"/>
    </location>
</feature>
<reference evidence="4 5" key="1">
    <citation type="submission" date="2021-05" db="EMBL/GenBank/DDBJ databases">
        <title>The draft genome of Geobacter pelophilus DSM 12255.</title>
        <authorList>
            <person name="Xu Z."/>
            <person name="Masuda Y."/>
            <person name="Itoh H."/>
            <person name="Senoo K."/>
        </authorList>
    </citation>
    <scope>NUCLEOTIDE SEQUENCE [LARGE SCALE GENOMIC DNA]</scope>
    <source>
        <strain evidence="4 5">DSM 12255</strain>
    </source>
</reference>
<dbReference type="InterPro" id="IPR002104">
    <property type="entry name" value="Integrase_catalytic"/>
</dbReference>